<keyword evidence="3" id="KW-0731">Sigma factor</keyword>
<evidence type="ECO:0000256" key="4">
    <source>
        <dbReference type="ARBA" id="ARBA00023125"/>
    </source>
</evidence>
<evidence type="ECO:0000256" key="5">
    <source>
        <dbReference type="ARBA" id="ARBA00023163"/>
    </source>
</evidence>
<dbReference type="Gene3D" id="1.10.1740.10">
    <property type="match status" value="1"/>
</dbReference>
<evidence type="ECO:0000259" key="7">
    <source>
        <dbReference type="Pfam" id="PF08281"/>
    </source>
</evidence>
<keyword evidence="5" id="KW-0804">Transcription</keyword>
<organism evidence="8 9">
    <name type="scientific">Mycobacterium lehmannii</name>
    <dbReference type="NCBI Taxonomy" id="2048550"/>
    <lineage>
        <taxon>Bacteria</taxon>
        <taxon>Bacillati</taxon>
        <taxon>Actinomycetota</taxon>
        <taxon>Actinomycetes</taxon>
        <taxon>Mycobacteriales</taxon>
        <taxon>Mycobacteriaceae</taxon>
        <taxon>Mycobacterium</taxon>
    </lineage>
</organism>
<dbReference type="GO" id="GO:0006352">
    <property type="term" value="P:DNA-templated transcription initiation"/>
    <property type="evidence" value="ECO:0007669"/>
    <property type="project" value="InterPro"/>
</dbReference>
<feature type="domain" description="RNA polymerase sigma-70 region 2" evidence="6">
    <location>
        <begin position="18"/>
        <end position="80"/>
    </location>
</feature>
<dbReference type="InterPro" id="IPR013324">
    <property type="entry name" value="RNA_pol_sigma_r3/r4-like"/>
</dbReference>
<dbReference type="SUPFAM" id="SSF88946">
    <property type="entry name" value="Sigma2 domain of RNA polymerase sigma factors"/>
    <property type="match status" value="1"/>
</dbReference>
<evidence type="ECO:0000259" key="6">
    <source>
        <dbReference type="Pfam" id="PF04542"/>
    </source>
</evidence>
<evidence type="ECO:0000313" key="9">
    <source>
        <dbReference type="Proteomes" id="UP000053707"/>
    </source>
</evidence>
<gene>
    <name evidence="8" type="ORF">AU192_00010</name>
</gene>
<dbReference type="Proteomes" id="UP000053707">
    <property type="component" value="Unassembled WGS sequence"/>
</dbReference>
<dbReference type="InterPro" id="IPR036388">
    <property type="entry name" value="WH-like_DNA-bd_sf"/>
</dbReference>
<comment type="caution">
    <text evidence="8">The sequence shown here is derived from an EMBL/GenBank/DDBJ whole genome shotgun (WGS) entry which is preliminary data.</text>
</comment>
<dbReference type="AlphaFoldDB" id="A0A117JI37"/>
<dbReference type="Pfam" id="PF08281">
    <property type="entry name" value="Sigma70_r4_2"/>
    <property type="match status" value="1"/>
</dbReference>
<accession>A0A117JI37</accession>
<dbReference type="EMBL" id="LQIR01000041">
    <property type="protein sequence ID" value="KUI11231.1"/>
    <property type="molecule type" value="Genomic_DNA"/>
</dbReference>
<dbReference type="SUPFAM" id="SSF88659">
    <property type="entry name" value="Sigma3 and sigma4 domains of RNA polymerase sigma factors"/>
    <property type="match status" value="1"/>
</dbReference>
<keyword evidence="4" id="KW-0238">DNA-binding</keyword>
<keyword evidence="2" id="KW-0805">Transcription regulation</keyword>
<reference evidence="8 9" key="1">
    <citation type="submission" date="2016-01" db="EMBL/GenBank/DDBJ databases">
        <authorList>
            <consortium name="TB Trials Study Group"/>
            <person name="Sutton G."/>
            <person name="Brinkac L."/>
            <person name="Sanka R."/>
            <person name="Adams M."/>
            <person name="Lau E.L."/>
            <person name="Macaden R."/>
            <person name="Grewal H.M.S."/>
        </authorList>
    </citation>
    <scope>NUCLEOTIDE SEQUENCE [LARGE SCALE GENOMIC DNA]</scope>
    <source>
        <strain evidence="8 9">IS-1744</strain>
    </source>
</reference>
<dbReference type="InterPro" id="IPR007627">
    <property type="entry name" value="RNA_pol_sigma70_r2"/>
</dbReference>
<dbReference type="GO" id="GO:0003677">
    <property type="term" value="F:DNA binding"/>
    <property type="evidence" value="ECO:0007669"/>
    <property type="project" value="UniProtKB-KW"/>
</dbReference>
<evidence type="ECO:0000256" key="2">
    <source>
        <dbReference type="ARBA" id="ARBA00023015"/>
    </source>
</evidence>
<dbReference type="PANTHER" id="PTHR43133">
    <property type="entry name" value="RNA POLYMERASE ECF-TYPE SIGMA FACTO"/>
    <property type="match status" value="1"/>
</dbReference>
<protein>
    <submittedName>
        <fullName evidence="8">RNA polymerase subunit sigma-24</fullName>
    </submittedName>
</protein>
<dbReference type="InterPro" id="IPR039425">
    <property type="entry name" value="RNA_pol_sigma-70-like"/>
</dbReference>
<evidence type="ECO:0000256" key="3">
    <source>
        <dbReference type="ARBA" id="ARBA00023082"/>
    </source>
</evidence>
<dbReference type="GO" id="GO:0016987">
    <property type="term" value="F:sigma factor activity"/>
    <property type="evidence" value="ECO:0007669"/>
    <property type="project" value="UniProtKB-KW"/>
</dbReference>
<keyword evidence="9" id="KW-1185">Reference proteome</keyword>
<proteinExistence type="inferred from homology"/>
<dbReference type="PANTHER" id="PTHR43133:SF62">
    <property type="entry name" value="RNA POLYMERASE SIGMA FACTOR SIGZ"/>
    <property type="match status" value="1"/>
</dbReference>
<dbReference type="Pfam" id="PF04542">
    <property type="entry name" value="Sigma70_r2"/>
    <property type="match status" value="1"/>
</dbReference>
<feature type="domain" description="RNA polymerase sigma factor 70 region 4 type 2" evidence="7">
    <location>
        <begin position="116"/>
        <end position="167"/>
    </location>
</feature>
<dbReference type="Gene3D" id="1.10.10.10">
    <property type="entry name" value="Winged helix-like DNA-binding domain superfamily/Winged helix DNA-binding domain"/>
    <property type="match status" value="1"/>
</dbReference>
<dbReference type="NCBIfam" id="TIGR02937">
    <property type="entry name" value="sigma70-ECF"/>
    <property type="match status" value="1"/>
</dbReference>
<dbReference type="InterPro" id="IPR013325">
    <property type="entry name" value="RNA_pol_sigma_r2"/>
</dbReference>
<sequence length="198" mass="22159">MEPTEVITEAKPTDEVWRRFGGEIRAFVGRRVADPHHADDLVAEIMLRVHRGLPTLDDRDRLAGWLFRIARNAIIDHYRRVGADREMLESSPGDRLASDVTSYDDDHRVHRELAACLRPMLDQLSPEYGRALQLTDIDGVTQAAAAELEGISLPGMKSRVQRARKQLAALLTKCCALTLDARGMPMDYTPPPNCECTA</sequence>
<comment type="similarity">
    <text evidence="1">Belongs to the sigma-70 factor family. ECF subfamily.</text>
</comment>
<name>A0A117JI37_9MYCO</name>
<dbReference type="InterPro" id="IPR013249">
    <property type="entry name" value="RNA_pol_sigma70_r4_t2"/>
</dbReference>
<evidence type="ECO:0000256" key="1">
    <source>
        <dbReference type="ARBA" id="ARBA00010641"/>
    </source>
</evidence>
<dbReference type="InterPro" id="IPR014284">
    <property type="entry name" value="RNA_pol_sigma-70_dom"/>
</dbReference>
<evidence type="ECO:0000313" key="8">
    <source>
        <dbReference type="EMBL" id="KUI11231.1"/>
    </source>
</evidence>